<dbReference type="EMBL" id="RBNJ01000766">
    <property type="protein sequence ID" value="RUS34058.1"/>
    <property type="molecule type" value="Genomic_DNA"/>
</dbReference>
<evidence type="ECO:0000313" key="3">
    <source>
        <dbReference type="Proteomes" id="UP000274822"/>
    </source>
</evidence>
<reference evidence="2 3" key="1">
    <citation type="journal article" date="2018" name="New Phytol.">
        <title>Phylogenomics of Endogonaceae and evolution of mycorrhizas within Mucoromycota.</title>
        <authorList>
            <person name="Chang Y."/>
            <person name="Desiro A."/>
            <person name="Na H."/>
            <person name="Sandor L."/>
            <person name="Lipzen A."/>
            <person name="Clum A."/>
            <person name="Barry K."/>
            <person name="Grigoriev I.V."/>
            <person name="Martin F.M."/>
            <person name="Stajich J.E."/>
            <person name="Smith M.E."/>
            <person name="Bonito G."/>
            <person name="Spatafora J.W."/>
        </authorList>
    </citation>
    <scope>NUCLEOTIDE SEQUENCE [LARGE SCALE GENOMIC DNA]</scope>
    <source>
        <strain evidence="2 3">AD002</strain>
    </source>
</reference>
<evidence type="ECO:0000256" key="1">
    <source>
        <dbReference type="SAM" id="MobiDB-lite"/>
    </source>
</evidence>
<keyword evidence="3" id="KW-1185">Reference proteome</keyword>
<sequence length="159" mass="17608">MSHASPDFGLGERGKATMRQPCPRTYATEMIRRYEMTSLCGCMWGRRASNLSQHILLCHGTTTRVVICSRQHSNCLVVRETRDSPNQFSRGPFANSAICLSIVTILLLMHVHIKKSKHPREASDSDNPEKRAGRERGEGGHGEGGHGEVGVLWLLNATV</sequence>
<organism evidence="2 3">
    <name type="scientific">Jimgerdemannia flammicorona</name>
    <dbReference type="NCBI Taxonomy" id="994334"/>
    <lineage>
        <taxon>Eukaryota</taxon>
        <taxon>Fungi</taxon>
        <taxon>Fungi incertae sedis</taxon>
        <taxon>Mucoromycota</taxon>
        <taxon>Mucoromycotina</taxon>
        <taxon>Endogonomycetes</taxon>
        <taxon>Endogonales</taxon>
        <taxon>Endogonaceae</taxon>
        <taxon>Jimgerdemannia</taxon>
    </lineage>
</organism>
<proteinExistence type="predicted"/>
<protein>
    <submittedName>
        <fullName evidence="2">Uncharacterized protein</fullName>
    </submittedName>
</protein>
<name>A0A433QWC6_9FUNG</name>
<dbReference type="Proteomes" id="UP000274822">
    <property type="component" value="Unassembled WGS sequence"/>
</dbReference>
<evidence type="ECO:0000313" key="2">
    <source>
        <dbReference type="EMBL" id="RUS34058.1"/>
    </source>
</evidence>
<feature type="compositionally biased region" description="Basic and acidic residues" evidence="1">
    <location>
        <begin position="119"/>
        <end position="146"/>
    </location>
</feature>
<accession>A0A433QWC6</accession>
<gene>
    <name evidence="2" type="ORF">BC938DRAFT_482648</name>
</gene>
<comment type="caution">
    <text evidence="2">The sequence shown here is derived from an EMBL/GenBank/DDBJ whole genome shotgun (WGS) entry which is preliminary data.</text>
</comment>
<dbReference type="AlphaFoldDB" id="A0A433QWC6"/>
<feature type="region of interest" description="Disordered" evidence="1">
    <location>
        <begin position="117"/>
        <end position="147"/>
    </location>
</feature>